<evidence type="ECO:0000313" key="2">
    <source>
        <dbReference type="EMBL" id="GGF44104.1"/>
    </source>
</evidence>
<keyword evidence="3" id="KW-1185">Reference proteome</keyword>
<reference evidence="2" key="2">
    <citation type="submission" date="2020-09" db="EMBL/GenBank/DDBJ databases">
        <authorList>
            <person name="Sun Q."/>
            <person name="Zhou Y."/>
        </authorList>
    </citation>
    <scope>NUCLEOTIDE SEQUENCE</scope>
    <source>
        <strain evidence="2">CGMCC 1.12160</strain>
    </source>
</reference>
<feature type="chain" id="PRO_5037847646" evidence="1">
    <location>
        <begin position="24"/>
        <end position="142"/>
    </location>
</feature>
<dbReference type="Proteomes" id="UP000605670">
    <property type="component" value="Unassembled WGS sequence"/>
</dbReference>
<proteinExistence type="predicted"/>
<evidence type="ECO:0000313" key="3">
    <source>
        <dbReference type="Proteomes" id="UP000605670"/>
    </source>
</evidence>
<name>A0A917BIT8_9MICO</name>
<comment type="caution">
    <text evidence="2">The sequence shown here is derived from an EMBL/GenBank/DDBJ whole genome shotgun (WGS) entry which is preliminary data.</text>
</comment>
<evidence type="ECO:0000256" key="1">
    <source>
        <dbReference type="SAM" id="SignalP"/>
    </source>
</evidence>
<feature type="signal peptide" evidence="1">
    <location>
        <begin position="1"/>
        <end position="23"/>
    </location>
</feature>
<reference evidence="2" key="1">
    <citation type="journal article" date="2014" name="Int. J. Syst. Evol. Microbiol.">
        <title>Complete genome sequence of Corynebacterium casei LMG S-19264T (=DSM 44701T), isolated from a smear-ripened cheese.</title>
        <authorList>
            <consortium name="US DOE Joint Genome Institute (JGI-PGF)"/>
            <person name="Walter F."/>
            <person name="Albersmeier A."/>
            <person name="Kalinowski J."/>
            <person name="Ruckert C."/>
        </authorList>
    </citation>
    <scope>NUCLEOTIDE SEQUENCE</scope>
    <source>
        <strain evidence="2">CGMCC 1.12160</strain>
    </source>
</reference>
<dbReference type="RefSeq" id="WP_188428433.1">
    <property type="nucleotide sequence ID" value="NZ_BAABKH010000005.1"/>
</dbReference>
<keyword evidence="1" id="KW-0732">Signal</keyword>
<organism evidence="2 3">
    <name type="scientific">Ornithinimicrobium tianjinense</name>
    <dbReference type="NCBI Taxonomy" id="1195761"/>
    <lineage>
        <taxon>Bacteria</taxon>
        <taxon>Bacillati</taxon>
        <taxon>Actinomycetota</taxon>
        <taxon>Actinomycetes</taxon>
        <taxon>Micrococcales</taxon>
        <taxon>Ornithinimicrobiaceae</taxon>
        <taxon>Ornithinimicrobium</taxon>
    </lineage>
</organism>
<dbReference type="AlphaFoldDB" id="A0A917BIT8"/>
<dbReference type="EMBL" id="BMEM01000001">
    <property type="protein sequence ID" value="GGF44104.1"/>
    <property type="molecule type" value="Genomic_DNA"/>
</dbReference>
<accession>A0A917BIT8</accession>
<protein>
    <submittedName>
        <fullName evidence="2">Uncharacterized protein</fullName>
    </submittedName>
</protein>
<sequence length="142" mass="14665">MRTFLTTATVAGLLVAGAASATADPQGDAFDLVCDNGQTYTVTTSGRGVFTPAHDLGSTTTLVPIWFGNDVATIELPDGTVEYLPFPGESAKGGGNVAAHSPREQVNCTYSDSFTLEVEEMGYPAGSHVTITGDVVGYVSGR</sequence>
<gene>
    <name evidence="2" type="ORF">GCM10011366_09740</name>
</gene>